<name>A0A284QTP5_ARMOS</name>
<sequence>MVKAVRLGVPSSYTTFIANQGENIPQTYSEWKHRITNMYDEQQKKWAFDQVIGAQRDTRDHCPPQKGPSNTATSTSQKAGGTTSSSSGKLTSNSANTGG</sequence>
<evidence type="ECO:0000256" key="1">
    <source>
        <dbReference type="SAM" id="MobiDB-lite"/>
    </source>
</evidence>
<dbReference type="Proteomes" id="UP000219338">
    <property type="component" value="Unassembled WGS sequence"/>
</dbReference>
<feature type="region of interest" description="Disordered" evidence="1">
    <location>
        <begin position="50"/>
        <end position="99"/>
    </location>
</feature>
<keyword evidence="3" id="KW-1185">Reference proteome</keyword>
<gene>
    <name evidence="2" type="ORF">ARMOST_03159</name>
</gene>
<dbReference type="OrthoDB" id="2645941at2759"/>
<proteinExistence type="predicted"/>
<evidence type="ECO:0000313" key="2">
    <source>
        <dbReference type="EMBL" id="SJK99848.1"/>
    </source>
</evidence>
<organism evidence="2 3">
    <name type="scientific">Armillaria ostoyae</name>
    <name type="common">Armillaria root rot fungus</name>
    <dbReference type="NCBI Taxonomy" id="47428"/>
    <lineage>
        <taxon>Eukaryota</taxon>
        <taxon>Fungi</taxon>
        <taxon>Dikarya</taxon>
        <taxon>Basidiomycota</taxon>
        <taxon>Agaricomycotina</taxon>
        <taxon>Agaricomycetes</taxon>
        <taxon>Agaricomycetidae</taxon>
        <taxon>Agaricales</taxon>
        <taxon>Marasmiineae</taxon>
        <taxon>Physalacriaceae</taxon>
        <taxon>Armillaria</taxon>
    </lineage>
</organism>
<feature type="compositionally biased region" description="Low complexity" evidence="1">
    <location>
        <begin position="71"/>
        <end position="99"/>
    </location>
</feature>
<accession>A0A284QTP5</accession>
<dbReference type="AlphaFoldDB" id="A0A284QTP5"/>
<reference evidence="3" key="1">
    <citation type="journal article" date="2017" name="Nat. Ecol. Evol.">
        <title>Genome expansion and lineage-specific genetic innovations in the forest pathogenic fungi Armillaria.</title>
        <authorList>
            <person name="Sipos G."/>
            <person name="Prasanna A.N."/>
            <person name="Walter M.C."/>
            <person name="O'Connor E."/>
            <person name="Balint B."/>
            <person name="Krizsan K."/>
            <person name="Kiss B."/>
            <person name="Hess J."/>
            <person name="Varga T."/>
            <person name="Slot J."/>
            <person name="Riley R."/>
            <person name="Boka B."/>
            <person name="Rigling D."/>
            <person name="Barry K."/>
            <person name="Lee J."/>
            <person name="Mihaltcheva S."/>
            <person name="LaButti K."/>
            <person name="Lipzen A."/>
            <person name="Waldron R."/>
            <person name="Moloney N.M."/>
            <person name="Sperisen C."/>
            <person name="Kredics L."/>
            <person name="Vagvoelgyi C."/>
            <person name="Patrignani A."/>
            <person name="Fitzpatrick D."/>
            <person name="Nagy I."/>
            <person name="Doyle S."/>
            <person name="Anderson J.B."/>
            <person name="Grigoriev I.V."/>
            <person name="Gueldener U."/>
            <person name="Muensterkoetter M."/>
            <person name="Nagy L.G."/>
        </authorList>
    </citation>
    <scope>NUCLEOTIDE SEQUENCE [LARGE SCALE GENOMIC DNA]</scope>
    <source>
        <strain evidence="3">C18/9</strain>
    </source>
</reference>
<protein>
    <submittedName>
        <fullName evidence="2">Uncharacterized protein</fullName>
    </submittedName>
</protein>
<dbReference type="EMBL" id="FUEG01000002">
    <property type="protein sequence ID" value="SJK99848.1"/>
    <property type="molecule type" value="Genomic_DNA"/>
</dbReference>
<evidence type="ECO:0000313" key="3">
    <source>
        <dbReference type="Proteomes" id="UP000219338"/>
    </source>
</evidence>